<proteinExistence type="predicted"/>
<evidence type="ECO:0000256" key="1">
    <source>
        <dbReference type="SAM" id="MobiDB-lite"/>
    </source>
</evidence>
<evidence type="ECO:0000256" key="2">
    <source>
        <dbReference type="SAM" id="Phobius"/>
    </source>
</evidence>
<feature type="region of interest" description="Disordered" evidence="1">
    <location>
        <begin position="57"/>
        <end position="76"/>
    </location>
</feature>
<reference evidence="3 4" key="1">
    <citation type="journal article" date="2016" name="Nat. Commun.">
        <title>Thousands of microbial genomes shed light on interconnected biogeochemical processes in an aquifer system.</title>
        <authorList>
            <person name="Anantharaman K."/>
            <person name="Brown C.T."/>
            <person name="Hug L.A."/>
            <person name="Sharon I."/>
            <person name="Castelle C.J."/>
            <person name="Probst A.J."/>
            <person name="Thomas B.C."/>
            <person name="Singh A."/>
            <person name="Wilkins M.J."/>
            <person name="Karaoz U."/>
            <person name="Brodie E.L."/>
            <person name="Williams K.H."/>
            <person name="Hubbard S.S."/>
            <person name="Banfield J.F."/>
        </authorList>
    </citation>
    <scope>NUCLEOTIDE SEQUENCE [LARGE SCALE GENOMIC DNA]</scope>
</reference>
<organism evidence="3 4">
    <name type="scientific">Candidatus Vogelbacteria bacterium RIFOXYD1_FULL_46_19</name>
    <dbReference type="NCBI Taxonomy" id="1802439"/>
    <lineage>
        <taxon>Bacteria</taxon>
        <taxon>Candidatus Vogeliibacteriota</taxon>
    </lineage>
</organism>
<gene>
    <name evidence="3" type="ORF">A2589_03095</name>
</gene>
<protein>
    <submittedName>
        <fullName evidence="3">Uncharacterized protein</fullName>
    </submittedName>
</protein>
<name>A0A1G2QIL5_9BACT</name>
<keyword evidence="2" id="KW-0472">Membrane</keyword>
<sequence>MPESSAPRNDDSGFGVVIGVIIAVLIVIILFMFGISRDTNVEVPAEEGNIGEVEIDVNLPTSPADGGAETPVVPAQ</sequence>
<keyword evidence="2" id="KW-1133">Transmembrane helix</keyword>
<dbReference type="AlphaFoldDB" id="A0A1G2QIL5"/>
<feature type="transmembrane region" description="Helical" evidence="2">
    <location>
        <begin position="12"/>
        <end position="33"/>
    </location>
</feature>
<evidence type="ECO:0000313" key="3">
    <source>
        <dbReference type="EMBL" id="OHA59801.1"/>
    </source>
</evidence>
<comment type="caution">
    <text evidence="3">The sequence shown here is derived from an EMBL/GenBank/DDBJ whole genome shotgun (WGS) entry which is preliminary data.</text>
</comment>
<dbReference type="EMBL" id="MHTK01000005">
    <property type="protein sequence ID" value="OHA59801.1"/>
    <property type="molecule type" value="Genomic_DNA"/>
</dbReference>
<dbReference type="Proteomes" id="UP000177838">
    <property type="component" value="Unassembled WGS sequence"/>
</dbReference>
<accession>A0A1G2QIL5</accession>
<evidence type="ECO:0000313" key="4">
    <source>
        <dbReference type="Proteomes" id="UP000177838"/>
    </source>
</evidence>
<keyword evidence="2" id="KW-0812">Transmembrane</keyword>